<sequence>MAPKEYSLRMQKGITGGFAPPTPSYVATITRPIDSQLLHIDCATRKDGTPHLESFAPKTLGHDTNILLGTEASAKSLVDELYTILQSLPTEQPAGSEDIYGLDTSIFWGSAEMTWVNGGMGRGGGVNGQPGSSAVQPTVEQKAQFKRAVEIVQALVDEAK</sequence>
<evidence type="ECO:0000313" key="1">
    <source>
        <dbReference type="EMBL" id="KAE9389797.1"/>
    </source>
</evidence>
<proteinExistence type="predicted"/>
<dbReference type="AlphaFoldDB" id="A0A6A4GXQ0"/>
<dbReference type="EMBL" id="ML769682">
    <property type="protein sequence ID" value="KAE9389797.1"/>
    <property type="molecule type" value="Genomic_DNA"/>
</dbReference>
<reference evidence="1" key="1">
    <citation type="journal article" date="2019" name="Environ. Microbiol.">
        <title>Fungal ecological strategies reflected in gene transcription - a case study of two litter decomposers.</title>
        <authorList>
            <person name="Barbi F."/>
            <person name="Kohler A."/>
            <person name="Barry K."/>
            <person name="Baskaran P."/>
            <person name="Daum C."/>
            <person name="Fauchery L."/>
            <person name="Ihrmark K."/>
            <person name="Kuo A."/>
            <person name="LaButti K."/>
            <person name="Lipzen A."/>
            <person name="Morin E."/>
            <person name="Grigoriev I.V."/>
            <person name="Henrissat B."/>
            <person name="Lindahl B."/>
            <person name="Martin F."/>
        </authorList>
    </citation>
    <scope>NUCLEOTIDE SEQUENCE</scope>
    <source>
        <strain evidence="1">JB14</strain>
    </source>
</reference>
<organism evidence="1 2">
    <name type="scientific">Gymnopus androsaceus JB14</name>
    <dbReference type="NCBI Taxonomy" id="1447944"/>
    <lineage>
        <taxon>Eukaryota</taxon>
        <taxon>Fungi</taxon>
        <taxon>Dikarya</taxon>
        <taxon>Basidiomycota</taxon>
        <taxon>Agaricomycotina</taxon>
        <taxon>Agaricomycetes</taxon>
        <taxon>Agaricomycetidae</taxon>
        <taxon>Agaricales</taxon>
        <taxon>Marasmiineae</taxon>
        <taxon>Omphalotaceae</taxon>
        <taxon>Gymnopus</taxon>
    </lineage>
</organism>
<accession>A0A6A4GXQ0</accession>
<protein>
    <submittedName>
        <fullName evidence="1">Uncharacterized protein</fullName>
    </submittedName>
</protein>
<keyword evidence="2" id="KW-1185">Reference proteome</keyword>
<dbReference type="OrthoDB" id="5366606at2759"/>
<evidence type="ECO:0000313" key="2">
    <source>
        <dbReference type="Proteomes" id="UP000799118"/>
    </source>
</evidence>
<gene>
    <name evidence="1" type="ORF">BT96DRAFT_926352</name>
</gene>
<name>A0A6A4GXQ0_9AGAR</name>
<dbReference type="Proteomes" id="UP000799118">
    <property type="component" value="Unassembled WGS sequence"/>
</dbReference>